<comment type="caution">
    <text evidence="2">The sequence shown here is derived from an EMBL/GenBank/DDBJ whole genome shotgun (WGS) entry which is preliminary data.</text>
</comment>
<sequence>MWASIWETCQDWQIWSGSFMHMTGAIGGYTFTLFLPIVLKDSLGFDQQLSFTLTTPPVLFAVLVGISVSWLADKTHPVTFLGCNKQADEGEIILEGSETFSTLPSEHGALNNWVASPPTPTALDQGACRNRVLVLKFGSYDTDTALRAAIFPFNHPASYSKFEASKYYMFKMRLTLPTITALVFLQSTTATTVKAPPHRLAVRDACNHDNCLRAVIASAFPTRDGFGDCSSYLLTTVTPATFTTTITVTATSLVAYKKRDDVLFPRQQTAIPTAIPAYASACSGSVRYSSACSCVSATASTAFAPTPTTTKTVFATVVQTAAPTLTVTQYLNEYNCAAQAEGDTPTVLNINQCVIVDASNSINFGTFIPGACSASQCTVQSFGDFYCANGITGTYPVGDTACLDADPIYALKLVCPSCPHT</sequence>
<reference evidence="2 3" key="1">
    <citation type="submission" date="2020-03" db="EMBL/GenBank/DDBJ databases">
        <title>Draft Genome Sequence of Cudoniella acicularis.</title>
        <authorList>
            <person name="Buettner E."/>
            <person name="Kellner H."/>
        </authorList>
    </citation>
    <scope>NUCLEOTIDE SEQUENCE [LARGE SCALE GENOMIC DNA]</scope>
    <source>
        <strain evidence="2 3">DSM 108380</strain>
    </source>
</reference>
<keyword evidence="1" id="KW-0472">Membrane</keyword>
<dbReference type="InterPro" id="IPR036259">
    <property type="entry name" value="MFS_trans_sf"/>
</dbReference>
<keyword evidence="1" id="KW-0812">Transmembrane</keyword>
<proteinExistence type="predicted"/>
<gene>
    <name evidence="2" type="ORF">G7Y89_g11032</name>
</gene>
<dbReference type="EMBL" id="JAAMPI010001024">
    <property type="protein sequence ID" value="KAF4627125.1"/>
    <property type="molecule type" value="Genomic_DNA"/>
</dbReference>
<keyword evidence="3" id="KW-1185">Reference proteome</keyword>
<feature type="transmembrane region" description="Helical" evidence="1">
    <location>
        <begin position="20"/>
        <end position="39"/>
    </location>
</feature>
<dbReference type="OrthoDB" id="3548443at2759"/>
<protein>
    <submittedName>
        <fullName evidence="2">Uncharacterized protein</fullName>
    </submittedName>
</protein>
<evidence type="ECO:0000313" key="3">
    <source>
        <dbReference type="Proteomes" id="UP000566819"/>
    </source>
</evidence>
<evidence type="ECO:0000256" key="1">
    <source>
        <dbReference type="SAM" id="Phobius"/>
    </source>
</evidence>
<name>A0A8H4RBK8_9HELO</name>
<evidence type="ECO:0000313" key="2">
    <source>
        <dbReference type="EMBL" id="KAF4627125.1"/>
    </source>
</evidence>
<accession>A0A8H4RBK8</accession>
<dbReference type="SUPFAM" id="SSF103473">
    <property type="entry name" value="MFS general substrate transporter"/>
    <property type="match status" value="1"/>
</dbReference>
<organism evidence="2 3">
    <name type="scientific">Cudoniella acicularis</name>
    <dbReference type="NCBI Taxonomy" id="354080"/>
    <lineage>
        <taxon>Eukaryota</taxon>
        <taxon>Fungi</taxon>
        <taxon>Dikarya</taxon>
        <taxon>Ascomycota</taxon>
        <taxon>Pezizomycotina</taxon>
        <taxon>Leotiomycetes</taxon>
        <taxon>Helotiales</taxon>
        <taxon>Tricladiaceae</taxon>
        <taxon>Cudoniella</taxon>
    </lineage>
</organism>
<keyword evidence="1" id="KW-1133">Transmembrane helix</keyword>
<feature type="transmembrane region" description="Helical" evidence="1">
    <location>
        <begin position="51"/>
        <end position="72"/>
    </location>
</feature>
<dbReference type="AlphaFoldDB" id="A0A8H4RBK8"/>
<dbReference type="Proteomes" id="UP000566819">
    <property type="component" value="Unassembled WGS sequence"/>
</dbReference>